<evidence type="ECO:0008006" key="6">
    <source>
        <dbReference type="Google" id="ProtNLM"/>
    </source>
</evidence>
<evidence type="ECO:0000313" key="5">
    <source>
        <dbReference type="Proteomes" id="UP001165367"/>
    </source>
</evidence>
<feature type="signal peptide" evidence="3">
    <location>
        <begin position="1"/>
        <end position="21"/>
    </location>
</feature>
<organism evidence="4 5">
    <name type="scientific">Terrimonas ginsenosidimutans</name>
    <dbReference type="NCBI Taxonomy" id="2908004"/>
    <lineage>
        <taxon>Bacteria</taxon>
        <taxon>Pseudomonadati</taxon>
        <taxon>Bacteroidota</taxon>
        <taxon>Chitinophagia</taxon>
        <taxon>Chitinophagales</taxon>
        <taxon>Chitinophagaceae</taxon>
        <taxon>Terrimonas</taxon>
    </lineage>
</organism>
<feature type="transmembrane region" description="Helical" evidence="2">
    <location>
        <begin position="90"/>
        <end position="108"/>
    </location>
</feature>
<feature type="coiled-coil region" evidence="1">
    <location>
        <begin position="64"/>
        <end position="91"/>
    </location>
</feature>
<protein>
    <recommendedName>
        <fullName evidence="6">Seryl-tRNA synthetase</fullName>
    </recommendedName>
</protein>
<name>A0ABS9KZ32_9BACT</name>
<feature type="chain" id="PRO_5045837936" description="Seryl-tRNA synthetase" evidence="3">
    <location>
        <begin position="22"/>
        <end position="109"/>
    </location>
</feature>
<keyword evidence="2" id="KW-1133">Transmembrane helix</keyword>
<dbReference type="Proteomes" id="UP001165367">
    <property type="component" value="Unassembled WGS sequence"/>
</dbReference>
<gene>
    <name evidence="4" type="ORF">LZZ85_25085</name>
</gene>
<proteinExistence type="predicted"/>
<keyword evidence="5" id="KW-1185">Reference proteome</keyword>
<dbReference type="EMBL" id="JAKLTR010000023">
    <property type="protein sequence ID" value="MCG2617599.1"/>
    <property type="molecule type" value="Genomic_DNA"/>
</dbReference>
<evidence type="ECO:0000313" key="4">
    <source>
        <dbReference type="EMBL" id="MCG2617599.1"/>
    </source>
</evidence>
<accession>A0ABS9KZ32</accession>
<dbReference type="RefSeq" id="WP_237876389.1">
    <property type="nucleotide sequence ID" value="NZ_JAKLTR010000023.1"/>
</dbReference>
<keyword evidence="2" id="KW-0472">Membrane</keyword>
<evidence type="ECO:0000256" key="2">
    <source>
        <dbReference type="SAM" id="Phobius"/>
    </source>
</evidence>
<sequence length="109" mass="12495">MKNKISIFLTCILLTASIANTYASTIEDKRPLKERIAAMTEEEKKARAEEIRTRVEEIKSMDKSTLTRAEKKALKKELRSMNREAKEIRGIYLSFGAIIIIILLLILIL</sequence>
<evidence type="ECO:0000256" key="3">
    <source>
        <dbReference type="SAM" id="SignalP"/>
    </source>
</evidence>
<evidence type="ECO:0000256" key="1">
    <source>
        <dbReference type="SAM" id="Coils"/>
    </source>
</evidence>
<keyword evidence="2" id="KW-0812">Transmembrane</keyword>
<comment type="caution">
    <text evidence="4">The sequence shown here is derived from an EMBL/GenBank/DDBJ whole genome shotgun (WGS) entry which is preliminary data.</text>
</comment>
<keyword evidence="3" id="KW-0732">Signal</keyword>
<reference evidence="4" key="1">
    <citation type="submission" date="2022-01" db="EMBL/GenBank/DDBJ databases">
        <authorList>
            <person name="Jo J.-H."/>
            <person name="Im W.-T."/>
        </authorList>
    </citation>
    <scope>NUCLEOTIDE SEQUENCE</scope>
    <source>
        <strain evidence="4">NA20</strain>
    </source>
</reference>
<keyword evidence="1" id="KW-0175">Coiled coil</keyword>